<evidence type="ECO:0000313" key="2">
    <source>
        <dbReference type="Proteomes" id="UP001143856"/>
    </source>
</evidence>
<dbReference type="EMBL" id="JAPDGR010001085">
    <property type="protein sequence ID" value="KAJ2985551.1"/>
    <property type="molecule type" value="Genomic_DNA"/>
</dbReference>
<name>A0ACC1P2K6_9PEZI</name>
<gene>
    <name evidence="1" type="ORF">NUW58_g5466</name>
</gene>
<evidence type="ECO:0000313" key="1">
    <source>
        <dbReference type="EMBL" id="KAJ2985551.1"/>
    </source>
</evidence>
<proteinExistence type="predicted"/>
<protein>
    <submittedName>
        <fullName evidence="1">Uncharacterized protein</fullName>
    </submittedName>
</protein>
<dbReference type="Proteomes" id="UP001143856">
    <property type="component" value="Unassembled WGS sequence"/>
</dbReference>
<reference evidence="1" key="1">
    <citation type="submission" date="2022-10" db="EMBL/GenBank/DDBJ databases">
        <title>Genome Sequence of Xylaria curta.</title>
        <authorList>
            <person name="Buettner E."/>
        </authorList>
    </citation>
    <scope>NUCLEOTIDE SEQUENCE</scope>
    <source>
        <strain evidence="1">Babe10</strain>
    </source>
</reference>
<keyword evidence="2" id="KW-1185">Reference proteome</keyword>
<sequence>MDKLEHNTSDHKVIRTRLYSRVLQVMGPDHLNALYPHLLTHLNGKLDELLSHGSISKGGISLPMAQTARKVASSLMSLMFFGETLSSNGEFSSALLGYPQDIVKCMAAFQIMPSFLSPLVHAIITKRGRYMGLIQSRLLERLDSKPSSWEEPEHTKQLTILYNMADLTNSSEYWNPMLLAQSLLGIWFAAAHQPWMNLHFIILEFSIRKDWQIKVRQELEQSSPLDYKRLEQLPLLDGFIKETARSNPLDKLAIRRKALQSYTFADQSVSVPAGATVCVSAQDLMHNPQTYSEPDTFDPLRYTAENRKTPSRFTDISESFPVWGYGSLAW</sequence>
<accession>A0ACC1P2K6</accession>
<organism evidence="1 2">
    <name type="scientific">Xylaria curta</name>
    <dbReference type="NCBI Taxonomy" id="42375"/>
    <lineage>
        <taxon>Eukaryota</taxon>
        <taxon>Fungi</taxon>
        <taxon>Dikarya</taxon>
        <taxon>Ascomycota</taxon>
        <taxon>Pezizomycotina</taxon>
        <taxon>Sordariomycetes</taxon>
        <taxon>Xylariomycetidae</taxon>
        <taxon>Xylariales</taxon>
        <taxon>Xylariaceae</taxon>
        <taxon>Xylaria</taxon>
    </lineage>
</organism>
<comment type="caution">
    <text evidence="1">The sequence shown here is derived from an EMBL/GenBank/DDBJ whole genome shotgun (WGS) entry which is preliminary data.</text>
</comment>